<sequence length="171" mass="19099">MKKPTSTAGAKRPAKAHRKTREELNQEARDRKRAKKHSGHASGSRASGSSVTGSAAQQSKQKDPRIGSKTPIPLGVTDAPVIKQQKPKKSEKPMLSPQAELDMLENDERLDALLERLEQGEALNAEEQKWVDAKLDRIDELMQQLGLSYDDEEDEEEEKQDDMMRLLKGGN</sequence>
<evidence type="ECO:0000256" key="3">
    <source>
        <dbReference type="HAMAP-Rule" id="MF_01058"/>
    </source>
</evidence>
<comment type="similarity">
    <text evidence="3">Belongs to the YihI family.</text>
</comment>
<dbReference type="HAMAP" id="MF_01058">
    <property type="entry name" value="GAP_YihI"/>
    <property type="match status" value="1"/>
</dbReference>
<dbReference type="RefSeq" id="WP_282492209.1">
    <property type="nucleotide sequence ID" value="NZ_JASCAP010000016.1"/>
</dbReference>
<dbReference type="Pfam" id="PF04220">
    <property type="entry name" value="YihI"/>
    <property type="match status" value="1"/>
</dbReference>
<dbReference type="GO" id="GO:0042254">
    <property type="term" value="P:ribosome biogenesis"/>
    <property type="evidence" value="ECO:0007669"/>
    <property type="project" value="UniProtKB-KW"/>
</dbReference>
<feature type="compositionally biased region" description="Basic and acidic residues" evidence="4">
    <location>
        <begin position="20"/>
        <end position="30"/>
    </location>
</feature>
<feature type="region of interest" description="Disordered" evidence="4">
    <location>
        <begin position="147"/>
        <end position="171"/>
    </location>
</feature>
<comment type="function">
    <text evidence="3">A GTPase-activating protein (GAP) that modifies Der/EngA GTPase function. May play a role in ribosome biogenesis.</text>
</comment>
<feature type="compositionally biased region" description="Low complexity" evidence="4">
    <location>
        <begin position="40"/>
        <end position="59"/>
    </location>
</feature>
<proteinExistence type="inferred from homology"/>
<dbReference type="GO" id="GO:0005096">
    <property type="term" value="F:GTPase activator activity"/>
    <property type="evidence" value="ECO:0007669"/>
    <property type="project" value="UniProtKB-KW"/>
</dbReference>
<name>A0AAP4FT08_9ENTR</name>
<dbReference type="InterPro" id="IPR007336">
    <property type="entry name" value="YihI"/>
</dbReference>
<dbReference type="Proteomes" id="UP001223214">
    <property type="component" value="Unassembled WGS sequence"/>
</dbReference>
<evidence type="ECO:0000313" key="5">
    <source>
        <dbReference type="EMBL" id="MDK9364368.1"/>
    </source>
</evidence>
<keyword evidence="2 3" id="KW-0690">Ribosome biogenesis</keyword>
<keyword evidence="1 3" id="KW-0343">GTPase activation</keyword>
<reference evidence="5 6" key="1">
    <citation type="submission" date="2023-06" db="EMBL/GenBank/DDBJ databases">
        <title>Identification and characterization of antibiotic-resistant Gram-negative bacteria.</title>
        <authorList>
            <person name="Cho G.-S."/>
            <person name="Lee J."/>
            <person name="Tai E."/>
            <person name="Jeong S."/>
            <person name="Kim I."/>
            <person name="Kim B.-E."/>
            <person name="Jeong M.-I."/>
            <person name="Oh K.-K."/>
            <person name="Franz C.M.A.P."/>
        </authorList>
    </citation>
    <scope>NUCLEOTIDE SEQUENCE [LARGE SCALE GENOMIC DNA]</scope>
    <source>
        <strain evidence="5 6">V106_12</strain>
    </source>
</reference>
<dbReference type="EMBL" id="JASSOM010000058">
    <property type="protein sequence ID" value="MDK9364368.1"/>
    <property type="molecule type" value="Genomic_DNA"/>
</dbReference>
<dbReference type="NCBIfam" id="NF003560">
    <property type="entry name" value="PRK05244.1-1"/>
    <property type="match status" value="1"/>
</dbReference>
<dbReference type="AlphaFoldDB" id="A0AAP4FT08"/>
<evidence type="ECO:0000256" key="4">
    <source>
        <dbReference type="SAM" id="MobiDB-lite"/>
    </source>
</evidence>
<gene>
    <name evidence="3 5" type="primary">yihI</name>
    <name evidence="5" type="ORF">QQF32_14315</name>
</gene>
<evidence type="ECO:0000256" key="2">
    <source>
        <dbReference type="ARBA" id="ARBA00022517"/>
    </source>
</evidence>
<comment type="caution">
    <text evidence="5">The sequence shown here is derived from an EMBL/GenBank/DDBJ whole genome shotgun (WGS) entry which is preliminary data.</text>
</comment>
<feature type="compositionally biased region" description="Acidic residues" evidence="4">
    <location>
        <begin position="149"/>
        <end position="160"/>
    </location>
</feature>
<comment type="subunit">
    <text evidence="3">Interacts with Der.</text>
</comment>
<protein>
    <recommendedName>
        <fullName evidence="3">Der GTPase-activating protein YihI</fullName>
    </recommendedName>
</protein>
<organism evidence="5 6">
    <name type="scientific">Lelliottia wanjuensis</name>
    <dbReference type="NCBI Taxonomy" id="3050585"/>
    <lineage>
        <taxon>Bacteria</taxon>
        <taxon>Pseudomonadati</taxon>
        <taxon>Pseudomonadota</taxon>
        <taxon>Gammaproteobacteria</taxon>
        <taxon>Enterobacterales</taxon>
        <taxon>Enterobacteriaceae</taxon>
        <taxon>Lelliottia</taxon>
    </lineage>
</organism>
<feature type="region of interest" description="Disordered" evidence="4">
    <location>
        <begin position="1"/>
        <end position="100"/>
    </location>
</feature>
<keyword evidence="6" id="KW-1185">Reference proteome</keyword>
<evidence type="ECO:0000313" key="6">
    <source>
        <dbReference type="Proteomes" id="UP001223214"/>
    </source>
</evidence>
<accession>A0AAP4FT08</accession>
<dbReference type="GeneID" id="97186088"/>
<evidence type="ECO:0000256" key="1">
    <source>
        <dbReference type="ARBA" id="ARBA00022468"/>
    </source>
</evidence>